<dbReference type="PANTHER" id="PTHR31503">
    <property type="entry name" value="VACUOLAR CALCIUM ION TRANSPORTER"/>
    <property type="match status" value="1"/>
</dbReference>
<evidence type="ECO:0000313" key="11">
    <source>
        <dbReference type="Proteomes" id="UP001338125"/>
    </source>
</evidence>
<dbReference type="EMBL" id="JAVFKD010000004">
    <property type="protein sequence ID" value="KAK5994765.1"/>
    <property type="molecule type" value="Genomic_DNA"/>
</dbReference>
<dbReference type="InterPro" id="IPR004713">
    <property type="entry name" value="CaH_exchang"/>
</dbReference>
<comment type="similarity">
    <text evidence="2">Belongs to the Ca(2+):cation antiporter (CaCA) (TC 2.A.19) family.</text>
</comment>
<evidence type="ECO:0000256" key="4">
    <source>
        <dbReference type="ARBA" id="ARBA00022692"/>
    </source>
</evidence>
<feature type="transmembrane region" description="Helical" evidence="8">
    <location>
        <begin position="181"/>
        <end position="203"/>
    </location>
</feature>
<protein>
    <submittedName>
        <fullName evidence="10">Vacuolar calcium ion transporter</fullName>
    </submittedName>
</protein>
<evidence type="ECO:0000256" key="7">
    <source>
        <dbReference type="ARBA" id="ARBA00023136"/>
    </source>
</evidence>
<sequence>MRVEEKGKNEKKAKRHQFIKYCHPKEPYTVGNQIQNTLLRSWTNIFLPCPPIGFALHFVKGQSAETFVINLIAAIPLLLLNDIALVEISLRVGKRAGGLIYIFTAEEFEIRGQKVPVRPLIEEKLPQLEVGLVTPGIMIAQSYMDKSEPGANTMLDLRRRLVAKEVQEGEEEGHPESKLHFLVAIITLVASTVLLYFCIDYVVNSIDALTSQTNISPTFISLILFPIPNCDFTAIKSAVEDKLDDAMNCTIGKCLQTALLVTPATVLIAWGVGVDDVTLVFDGFEVVSLFASILLLNFLMSEGKVSWIQGILLLADWGLIALAAFYATA</sequence>
<dbReference type="InterPro" id="IPR004837">
    <property type="entry name" value="NaCa_Exmemb"/>
</dbReference>
<dbReference type="Pfam" id="PF01699">
    <property type="entry name" value="Na_Ca_ex"/>
    <property type="match status" value="1"/>
</dbReference>
<comment type="caution">
    <text evidence="10">The sequence shown here is derived from an EMBL/GenBank/DDBJ whole genome shotgun (WGS) entry which is preliminary data.</text>
</comment>
<evidence type="ECO:0000256" key="6">
    <source>
        <dbReference type="ARBA" id="ARBA00023065"/>
    </source>
</evidence>
<keyword evidence="7 8" id="KW-0472">Membrane</keyword>
<dbReference type="Proteomes" id="UP001338125">
    <property type="component" value="Unassembled WGS sequence"/>
</dbReference>
<name>A0ABR0SRG9_9HYPO</name>
<keyword evidence="5 8" id="KW-1133">Transmembrane helix</keyword>
<evidence type="ECO:0000256" key="1">
    <source>
        <dbReference type="ARBA" id="ARBA00004127"/>
    </source>
</evidence>
<dbReference type="Gene3D" id="1.20.1420.30">
    <property type="entry name" value="NCX, central ion-binding region"/>
    <property type="match status" value="1"/>
</dbReference>
<feature type="transmembrane region" description="Helical" evidence="8">
    <location>
        <begin position="307"/>
        <end position="327"/>
    </location>
</feature>
<feature type="transmembrane region" description="Helical" evidence="8">
    <location>
        <begin position="279"/>
        <end position="300"/>
    </location>
</feature>
<feature type="transmembrane region" description="Helical" evidence="8">
    <location>
        <begin position="67"/>
        <end position="86"/>
    </location>
</feature>
<keyword evidence="11" id="KW-1185">Reference proteome</keyword>
<evidence type="ECO:0000256" key="3">
    <source>
        <dbReference type="ARBA" id="ARBA00022448"/>
    </source>
</evidence>
<gene>
    <name evidence="10" type="ORF">PT974_03148</name>
</gene>
<accession>A0ABR0SRG9</accession>
<feature type="transmembrane region" description="Helical" evidence="8">
    <location>
        <begin position="254"/>
        <end position="273"/>
    </location>
</feature>
<keyword evidence="6" id="KW-0406">Ion transport</keyword>
<evidence type="ECO:0000256" key="2">
    <source>
        <dbReference type="ARBA" id="ARBA00008170"/>
    </source>
</evidence>
<reference evidence="10 11" key="1">
    <citation type="submission" date="2024-01" db="EMBL/GenBank/DDBJ databases">
        <title>Complete genome of Cladobotryum mycophilum ATHUM6906.</title>
        <authorList>
            <person name="Christinaki A.C."/>
            <person name="Myridakis A.I."/>
            <person name="Kouvelis V.N."/>
        </authorList>
    </citation>
    <scope>NUCLEOTIDE SEQUENCE [LARGE SCALE GENOMIC DNA]</scope>
    <source>
        <strain evidence="10 11">ATHUM6906</strain>
    </source>
</reference>
<organism evidence="10 11">
    <name type="scientific">Cladobotryum mycophilum</name>
    <dbReference type="NCBI Taxonomy" id="491253"/>
    <lineage>
        <taxon>Eukaryota</taxon>
        <taxon>Fungi</taxon>
        <taxon>Dikarya</taxon>
        <taxon>Ascomycota</taxon>
        <taxon>Pezizomycotina</taxon>
        <taxon>Sordariomycetes</taxon>
        <taxon>Hypocreomycetidae</taxon>
        <taxon>Hypocreales</taxon>
        <taxon>Hypocreaceae</taxon>
        <taxon>Cladobotryum</taxon>
    </lineage>
</organism>
<feature type="domain" description="Sodium/calcium exchanger membrane region" evidence="9">
    <location>
        <begin position="184"/>
        <end position="325"/>
    </location>
</feature>
<comment type="subcellular location">
    <subcellularLocation>
        <location evidence="1">Endomembrane system</location>
        <topology evidence="1">Multi-pass membrane protein</topology>
    </subcellularLocation>
</comment>
<keyword evidence="3" id="KW-0813">Transport</keyword>
<evidence type="ECO:0000259" key="9">
    <source>
        <dbReference type="Pfam" id="PF01699"/>
    </source>
</evidence>
<evidence type="ECO:0000313" key="10">
    <source>
        <dbReference type="EMBL" id="KAK5994765.1"/>
    </source>
</evidence>
<dbReference type="InterPro" id="IPR044880">
    <property type="entry name" value="NCX_ion-bd_dom_sf"/>
</dbReference>
<keyword evidence="4 8" id="KW-0812">Transmembrane</keyword>
<dbReference type="PANTHER" id="PTHR31503:SF20">
    <property type="entry name" value="CA(2+)_H(+) EXCHANGER, PUTATIVE (EUROFUNG)-RELATED"/>
    <property type="match status" value="1"/>
</dbReference>
<evidence type="ECO:0000256" key="8">
    <source>
        <dbReference type="SAM" id="Phobius"/>
    </source>
</evidence>
<evidence type="ECO:0000256" key="5">
    <source>
        <dbReference type="ARBA" id="ARBA00022989"/>
    </source>
</evidence>
<proteinExistence type="inferred from homology"/>